<keyword evidence="3" id="KW-0813">Transport</keyword>
<evidence type="ECO:0000256" key="4">
    <source>
        <dbReference type="SAM" id="MobiDB-lite"/>
    </source>
</evidence>
<keyword evidence="2" id="KW-0732">Signal</keyword>
<evidence type="ECO:0000256" key="2">
    <source>
        <dbReference type="ARBA" id="ARBA00022729"/>
    </source>
</evidence>
<dbReference type="InterPro" id="IPR051010">
    <property type="entry name" value="BCAA_transport"/>
</dbReference>
<name>A0ABN5W712_9SPHN</name>
<dbReference type="Proteomes" id="UP001059971">
    <property type="component" value="Chromosome 1"/>
</dbReference>
<dbReference type="EMBL" id="AP018817">
    <property type="protein sequence ID" value="BBF67810.1"/>
    <property type="molecule type" value="Genomic_DNA"/>
</dbReference>
<dbReference type="Pfam" id="PF13458">
    <property type="entry name" value="Peripla_BP_6"/>
    <property type="match status" value="1"/>
</dbReference>
<gene>
    <name evidence="6" type="ORF">SBA_ch1_00100</name>
</gene>
<feature type="region of interest" description="Disordered" evidence="4">
    <location>
        <begin position="42"/>
        <end position="61"/>
    </location>
</feature>
<proteinExistence type="inferred from homology"/>
<dbReference type="InterPro" id="IPR028082">
    <property type="entry name" value="Peripla_BP_I"/>
</dbReference>
<protein>
    <submittedName>
        <fullName evidence="6">Penicillin-binding protein activator</fullName>
    </submittedName>
</protein>
<evidence type="ECO:0000313" key="6">
    <source>
        <dbReference type="EMBL" id="BBF67810.1"/>
    </source>
</evidence>
<evidence type="ECO:0000313" key="7">
    <source>
        <dbReference type="Proteomes" id="UP001059971"/>
    </source>
</evidence>
<keyword evidence="3" id="KW-0029">Amino-acid transport</keyword>
<dbReference type="PANTHER" id="PTHR30483">
    <property type="entry name" value="LEUCINE-SPECIFIC-BINDING PROTEIN"/>
    <property type="match status" value="1"/>
</dbReference>
<evidence type="ECO:0000256" key="1">
    <source>
        <dbReference type="ARBA" id="ARBA00010062"/>
    </source>
</evidence>
<dbReference type="RefSeq" id="WP_390902356.1">
    <property type="nucleotide sequence ID" value="NZ_AP018817.1"/>
</dbReference>
<comment type="similarity">
    <text evidence="1">Belongs to the leucine-binding protein family.</text>
</comment>
<evidence type="ECO:0000259" key="5">
    <source>
        <dbReference type="Pfam" id="PF13458"/>
    </source>
</evidence>
<dbReference type="InterPro" id="IPR028081">
    <property type="entry name" value="Leu-bd"/>
</dbReference>
<accession>A0ABN5W712</accession>
<keyword evidence="7" id="KW-1185">Reference proteome</keyword>
<organism evidence="6 7">
    <name type="scientific">Sphingomonas bisphenolicum</name>
    <dbReference type="NCBI Taxonomy" id="296544"/>
    <lineage>
        <taxon>Bacteria</taxon>
        <taxon>Pseudomonadati</taxon>
        <taxon>Pseudomonadota</taxon>
        <taxon>Alphaproteobacteria</taxon>
        <taxon>Sphingomonadales</taxon>
        <taxon>Sphingomonadaceae</taxon>
        <taxon>Sphingomonas</taxon>
    </lineage>
</organism>
<dbReference type="Gene3D" id="3.40.50.2300">
    <property type="match status" value="2"/>
</dbReference>
<evidence type="ECO:0000256" key="3">
    <source>
        <dbReference type="ARBA" id="ARBA00022970"/>
    </source>
</evidence>
<feature type="domain" description="Leucine-binding protein" evidence="5">
    <location>
        <begin position="70"/>
        <end position="385"/>
    </location>
</feature>
<sequence length="401" mass="41683">MTETDAPRQANVFAAVKRGARCAFMGAALFLAACQSIVPKGPAPTTPTRPTQPTGPEVVQGLPTDATRHRVALLVPMSGPNAGVGQSIANATTLALMDTRTDKVRITTYDTALGAAAAVNRALADGNRLILGPLLAEDARVIGPIAARANVPVISFSNDASIAGSGVYVLGYNTAQSIDRVVDFAKGKGLSRFGALVPRGTYGERAGNALLRAVEQAGGTVVSMQTFDRTPASITAAVRKLQASSSYDALLIADSGRVALQVAPIVRKNGGVTARLLGTELWNTEGTLAASPVLRGAWFASVSDTLYRQLATKYRARYGASPFRLSSLGYDSVLLTVRIAQDWKPGSPFPAARLRDAGGFSGIDGAFRFNRAGVAERALEVSEVGAGAITVADPAPRGFGE</sequence>
<dbReference type="PANTHER" id="PTHR30483:SF6">
    <property type="entry name" value="PERIPLASMIC BINDING PROTEIN OF ABC TRANSPORTER FOR NATURAL AMINO ACIDS"/>
    <property type="match status" value="1"/>
</dbReference>
<dbReference type="SUPFAM" id="SSF53822">
    <property type="entry name" value="Periplasmic binding protein-like I"/>
    <property type="match status" value="1"/>
</dbReference>
<dbReference type="CDD" id="cd06339">
    <property type="entry name" value="PBP1_YraM_LppC_lipoprotein-like"/>
    <property type="match status" value="1"/>
</dbReference>
<reference evidence="6" key="1">
    <citation type="submission" date="2018-07" db="EMBL/GenBank/DDBJ databases">
        <title>Complete genome sequence of Sphingomonas bisphenolicum strain AO1, a bisphenol A degradative bacterium isolated from Japanese farm field.</title>
        <authorList>
            <person name="Murakami M."/>
            <person name="Koh M."/>
            <person name="Koba S."/>
            <person name="Matsumura Y."/>
        </authorList>
    </citation>
    <scope>NUCLEOTIDE SEQUENCE</scope>
    <source>
        <strain evidence="6">AO1</strain>
    </source>
</reference>